<keyword evidence="1" id="KW-0732">Signal</keyword>
<protein>
    <recommendedName>
        <fullName evidence="4">Porin domain-containing protein</fullName>
    </recommendedName>
</protein>
<gene>
    <name evidence="2" type="ORF">N479_09335</name>
</gene>
<evidence type="ECO:0008006" key="4">
    <source>
        <dbReference type="Google" id="ProtNLM"/>
    </source>
</evidence>
<evidence type="ECO:0000256" key="1">
    <source>
        <dbReference type="SAM" id="SignalP"/>
    </source>
</evidence>
<name>A0A0F6AE51_9GAMM</name>
<evidence type="ECO:0000313" key="2">
    <source>
        <dbReference type="EMBL" id="KKE84433.1"/>
    </source>
</evidence>
<dbReference type="RefSeq" id="WP_187301387.1">
    <property type="nucleotide sequence ID" value="NZ_AUXW01000137.1"/>
</dbReference>
<reference evidence="2 3" key="1">
    <citation type="journal article" date="2015" name="BMC Genomics">
        <title>Genome mining reveals unlocked bioactive potential of marine Gram-negative bacteria.</title>
        <authorList>
            <person name="Machado H."/>
            <person name="Sonnenschein E.C."/>
            <person name="Melchiorsen J."/>
            <person name="Gram L."/>
        </authorList>
    </citation>
    <scope>NUCLEOTIDE SEQUENCE [LARGE SCALE GENOMIC DNA]</scope>
    <source>
        <strain evidence="2 3">S4054</strain>
    </source>
</reference>
<evidence type="ECO:0000313" key="3">
    <source>
        <dbReference type="Proteomes" id="UP000033434"/>
    </source>
</evidence>
<comment type="caution">
    <text evidence="2">The sequence shown here is derived from an EMBL/GenBank/DDBJ whole genome shotgun (WGS) entry which is preliminary data.</text>
</comment>
<dbReference type="Proteomes" id="UP000033434">
    <property type="component" value="Unassembled WGS sequence"/>
</dbReference>
<feature type="signal peptide" evidence="1">
    <location>
        <begin position="1"/>
        <end position="20"/>
    </location>
</feature>
<accession>A0A0F6AE51</accession>
<dbReference type="PATRIC" id="fig|1129367.4.peg.1643"/>
<sequence length="359" mass="41369">MMTKPNALLLTVLFSSSTYSSDFEIINTFDSEIYTEAQPVKSFLDEFDKPLKSGDSAFTFNVFELGVKYKGVAVGAQSRYNYALEFDPDTALFTYLEKNDLPFEERNYRYYLKGKQSTSHGVFISYDFDFFDESLTIVPKVTYYQSAHFQDAVVDGTVFSDEIKGALQTQYFFSKDILFKSFTPEQSPEGEGYSIDLAIKWQVNDDLTLSFKGLDLINETQYSGVGFVNGLTTDVPFTEQGDSIETAPSIRLRTSAFGREVDYSFEHDARYYLDVQYRLNNRVSFDVFTRRFYKDTFIQGNINYHFNDSWRVFSGYETNSKAVELGIANDYFGLSVKTDRLDLDDAHYANINWFIRLVL</sequence>
<feature type="chain" id="PRO_5002499249" description="Porin domain-containing protein" evidence="1">
    <location>
        <begin position="21"/>
        <end position="359"/>
    </location>
</feature>
<organism evidence="2 3">
    <name type="scientific">Pseudoalteromonas luteoviolacea S4054</name>
    <dbReference type="NCBI Taxonomy" id="1129367"/>
    <lineage>
        <taxon>Bacteria</taxon>
        <taxon>Pseudomonadati</taxon>
        <taxon>Pseudomonadota</taxon>
        <taxon>Gammaproteobacteria</taxon>
        <taxon>Alteromonadales</taxon>
        <taxon>Pseudoalteromonadaceae</taxon>
        <taxon>Pseudoalteromonas</taxon>
    </lineage>
</organism>
<dbReference type="AlphaFoldDB" id="A0A0F6AE51"/>
<dbReference type="EMBL" id="AUXW01000137">
    <property type="protein sequence ID" value="KKE84433.1"/>
    <property type="molecule type" value="Genomic_DNA"/>
</dbReference>
<proteinExistence type="predicted"/>